<evidence type="ECO:0000256" key="1">
    <source>
        <dbReference type="ARBA" id="ARBA00000707"/>
    </source>
</evidence>
<evidence type="ECO:0000256" key="5">
    <source>
        <dbReference type="ARBA" id="ARBA00022801"/>
    </source>
</evidence>
<evidence type="ECO:0000313" key="11">
    <source>
        <dbReference type="EMBL" id="CUS15772.1"/>
    </source>
</evidence>
<reference evidence="11" key="1">
    <citation type="submission" date="2015-10" db="EMBL/GenBank/DDBJ databases">
        <authorList>
            <person name="Regsiter A."/>
            <person name="william w."/>
        </authorList>
    </citation>
    <scope>NUCLEOTIDE SEQUENCE</scope>
    <source>
        <strain evidence="11">Montdore</strain>
    </source>
</reference>
<gene>
    <name evidence="11" type="ORF">GSTUAT00000049001</name>
</gene>
<sequence length="264" mass="28518">MSEPVHPPEGGAGETPNAPSASVDVPRARKAFIPLECNPEVMTALVHKLGLSKSLAFHDVFSISDPDLLAFVPRPALALLLVFPVSESYQRHRIAEDAGKEEYSKRGDGEDPVWFKQTIKNACGMIGVLHAVCNGGSRDMIGDGSSLQELLSKALPLPPLERAKALEDSQELASAHKSAATRGASAVPDAEADVDLHYVCFVKAKDNHLYELDGQRKGPLDRGDLGDDDVLSERAVNVVQIFIDREKESGRLDFSLVTLAPNMD</sequence>
<dbReference type="EMBL" id="LN890943">
    <property type="protein sequence ID" value="CUS15772.1"/>
    <property type="molecule type" value="Genomic_DNA"/>
</dbReference>
<organism evidence="11 12">
    <name type="scientific">Tuber aestivum</name>
    <name type="common">summer truffle</name>
    <dbReference type="NCBI Taxonomy" id="59557"/>
    <lineage>
        <taxon>Eukaryota</taxon>
        <taxon>Fungi</taxon>
        <taxon>Dikarya</taxon>
        <taxon>Ascomycota</taxon>
        <taxon>Pezizomycotina</taxon>
        <taxon>Pezizomycetes</taxon>
        <taxon>Pezizales</taxon>
        <taxon>Tuberaceae</taxon>
        <taxon>Tuber</taxon>
    </lineage>
</organism>
<feature type="region of interest" description="Disordered" evidence="9">
    <location>
        <begin position="1"/>
        <end position="23"/>
    </location>
</feature>
<feature type="active site" description="Proton donor" evidence="7">
    <location>
        <position position="197"/>
    </location>
</feature>
<dbReference type="InterPro" id="IPR038765">
    <property type="entry name" value="Papain-like_cys_pep_sf"/>
</dbReference>
<dbReference type="Gene3D" id="3.40.532.10">
    <property type="entry name" value="Peptidase C12, ubiquitin carboxyl-terminal hydrolase"/>
    <property type="match status" value="1"/>
</dbReference>
<feature type="site" description="Transition state stabilizer" evidence="7">
    <location>
        <position position="117"/>
    </location>
</feature>
<evidence type="ECO:0000313" key="12">
    <source>
        <dbReference type="Proteomes" id="UP001412239"/>
    </source>
</evidence>
<accession>A0A292Q7I4</accession>
<dbReference type="PROSITE" id="PS52048">
    <property type="entry name" value="UCH_DOMAIN"/>
    <property type="match status" value="1"/>
</dbReference>
<dbReference type="FunFam" id="3.40.532.10:FF:000008">
    <property type="entry name" value="Ubiquitin carboxyl-terminal hydrolase"/>
    <property type="match status" value="1"/>
</dbReference>
<dbReference type="SUPFAM" id="SSF54001">
    <property type="entry name" value="Cysteine proteinases"/>
    <property type="match status" value="1"/>
</dbReference>
<keyword evidence="6 7" id="KW-0788">Thiol protease</keyword>
<comment type="similarity">
    <text evidence="2 7 8">Belongs to the peptidase C12 family.</text>
</comment>
<dbReference type="Proteomes" id="UP001412239">
    <property type="component" value="Unassembled WGS sequence"/>
</dbReference>
<dbReference type="EC" id="3.4.19.12" evidence="8"/>
<keyword evidence="4 7" id="KW-0833">Ubl conjugation pathway</keyword>
<feature type="active site" description="Nucleophile" evidence="7">
    <location>
        <position position="123"/>
    </location>
</feature>
<evidence type="ECO:0000256" key="8">
    <source>
        <dbReference type="RuleBase" id="RU361215"/>
    </source>
</evidence>
<dbReference type="CDD" id="cd09616">
    <property type="entry name" value="Peptidase_C12_UCH_L1_L3"/>
    <property type="match status" value="1"/>
</dbReference>
<feature type="site" description="Important for enzyme activity" evidence="7">
    <location>
        <position position="213"/>
    </location>
</feature>
<dbReference type="GO" id="GO:0004843">
    <property type="term" value="F:cysteine-type deubiquitinase activity"/>
    <property type="evidence" value="ECO:0007669"/>
    <property type="project" value="UniProtKB-UniRule"/>
</dbReference>
<dbReference type="InterPro" id="IPR036959">
    <property type="entry name" value="Peptidase_C12_UCH_sf"/>
</dbReference>
<dbReference type="PANTHER" id="PTHR10589">
    <property type="entry name" value="UBIQUITIN CARBOXYL-TERMINAL HYDROLASE"/>
    <property type="match status" value="1"/>
</dbReference>
<evidence type="ECO:0000256" key="9">
    <source>
        <dbReference type="SAM" id="MobiDB-lite"/>
    </source>
</evidence>
<proteinExistence type="inferred from homology"/>
<name>A0A292Q7I4_9PEZI</name>
<dbReference type="InterPro" id="IPR001578">
    <property type="entry name" value="Peptidase_C12_UCH"/>
</dbReference>
<evidence type="ECO:0000256" key="3">
    <source>
        <dbReference type="ARBA" id="ARBA00022670"/>
    </source>
</evidence>
<dbReference type="GO" id="GO:0005737">
    <property type="term" value="C:cytoplasm"/>
    <property type="evidence" value="ECO:0007669"/>
    <property type="project" value="TreeGrafter"/>
</dbReference>
<dbReference type="GO" id="GO:0006511">
    <property type="term" value="P:ubiquitin-dependent protein catabolic process"/>
    <property type="evidence" value="ECO:0007669"/>
    <property type="project" value="UniProtKB-UniRule"/>
</dbReference>
<dbReference type="Pfam" id="PF01088">
    <property type="entry name" value="Peptidase_C12"/>
    <property type="match status" value="1"/>
</dbReference>
<keyword evidence="3 7" id="KW-0645">Protease</keyword>
<protein>
    <recommendedName>
        <fullName evidence="8">Ubiquitin carboxyl-terminal hydrolase</fullName>
        <ecNumber evidence="8">3.4.19.12</ecNumber>
    </recommendedName>
</protein>
<evidence type="ECO:0000256" key="7">
    <source>
        <dbReference type="PROSITE-ProRule" id="PRU01393"/>
    </source>
</evidence>
<evidence type="ECO:0000259" key="10">
    <source>
        <dbReference type="PROSITE" id="PS52048"/>
    </source>
</evidence>
<evidence type="ECO:0000256" key="6">
    <source>
        <dbReference type="ARBA" id="ARBA00022807"/>
    </source>
</evidence>
<dbReference type="PRINTS" id="PR00707">
    <property type="entry name" value="UBCTHYDRLASE"/>
</dbReference>
<feature type="domain" description="UCH catalytic" evidence="10">
    <location>
        <begin position="31"/>
        <end position="261"/>
    </location>
</feature>
<evidence type="ECO:0000256" key="2">
    <source>
        <dbReference type="ARBA" id="ARBA00009326"/>
    </source>
</evidence>
<evidence type="ECO:0000256" key="4">
    <source>
        <dbReference type="ARBA" id="ARBA00022786"/>
    </source>
</evidence>
<comment type="catalytic activity">
    <reaction evidence="1 7 8">
        <text>Thiol-dependent hydrolysis of ester, thioester, amide, peptide and isopeptide bonds formed by the C-terminal Gly of ubiquitin (a 76-residue protein attached to proteins as an intracellular targeting signal).</text>
        <dbReference type="EC" id="3.4.19.12"/>
    </reaction>
</comment>
<keyword evidence="12" id="KW-1185">Reference proteome</keyword>
<keyword evidence="5 7" id="KW-0378">Hydrolase</keyword>
<dbReference type="AlphaFoldDB" id="A0A292Q7I4"/>
<dbReference type="GO" id="GO:0016579">
    <property type="term" value="P:protein deubiquitination"/>
    <property type="evidence" value="ECO:0007669"/>
    <property type="project" value="TreeGrafter"/>
</dbReference>
<dbReference type="PANTHER" id="PTHR10589:SF17">
    <property type="entry name" value="UBIQUITIN CARBOXYL-TERMINAL HYDROLASE"/>
    <property type="match status" value="1"/>
</dbReference>